<dbReference type="SUPFAM" id="SSF143011">
    <property type="entry name" value="RelE-like"/>
    <property type="match status" value="1"/>
</dbReference>
<accession>A0A512M2D9</accession>
<dbReference type="RefSeq" id="WP_146848375.1">
    <property type="nucleotide sequence ID" value="NZ_BKAG01000001.1"/>
</dbReference>
<proteinExistence type="predicted"/>
<dbReference type="InterPro" id="IPR035093">
    <property type="entry name" value="RelE/ParE_toxin_dom_sf"/>
</dbReference>
<dbReference type="EMBL" id="BKAG01000001">
    <property type="protein sequence ID" value="GEP40900.1"/>
    <property type="molecule type" value="Genomic_DNA"/>
</dbReference>
<evidence type="ECO:0000313" key="2">
    <source>
        <dbReference type="Proteomes" id="UP000321577"/>
    </source>
</evidence>
<evidence type="ECO:0008006" key="3">
    <source>
        <dbReference type="Google" id="ProtNLM"/>
    </source>
</evidence>
<protein>
    <recommendedName>
        <fullName evidence="3">Killer suppression protein HigA</fullName>
    </recommendedName>
</protein>
<name>A0A512M2D9_9BACT</name>
<comment type="caution">
    <text evidence="1">The sequence shown here is derived from an EMBL/GenBank/DDBJ whole genome shotgun (WGS) entry which is preliminary data.</text>
</comment>
<dbReference type="OrthoDB" id="9801026at2"/>
<sequence>MLVHFRNTKIEKEFSSEKELARAYGAEQGRILMRRVTELRAARCLAHLRLLPQLRAHELTGDRQGQISITVRHPHRLILLVAHEPEPHKADGGLDWEAVTEITIFEVVDYH</sequence>
<gene>
    <name evidence="1" type="ORF">BGE01nite_01910</name>
</gene>
<dbReference type="Gene3D" id="3.30.2310.20">
    <property type="entry name" value="RelE-like"/>
    <property type="match status" value="1"/>
</dbReference>
<dbReference type="Proteomes" id="UP000321577">
    <property type="component" value="Unassembled WGS sequence"/>
</dbReference>
<dbReference type="AlphaFoldDB" id="A0A512M2D9"/>
<organism evidence="1 2">
    <name type="scientific">Brevifollis gellanilyticus</name>
    <dbReference type="NCBI Taxonomy" id="748831"/>
    <lineage>
        <taxon>Bacteria</taxon>
        <taxon>Pseudomonadati</taxon>
        <taxon>Verrucomicrobiota</taxon>
        <taxon>Verrucomicrobiia</taxon>
        <taxon>Verrucomicrobiales</taxon>
        <taxon>Verrucomicrobiaceae</taxon>
    </lineage>
</organism>
<keyword evidence="2" id="KW-1185">Reference proteome</keyword>
<evidence type="ECO:0000313" key="1">
    <source>
        <dbReference type="EMBL" id="GEP40900.1"/>
    </source>
</evidence>
<reference evidence="1 2" key="1">
    <citation type="submission" date="2019-07" db="EMBL/GenBank/DDBJ databases">
        <title>Whole genome shotgun sequence of Brevifollis gellanilyticus NBRC 108608.</title>
        <authorList>
            <person name="Hosoyama A."/>
            <person name="Uohara A."/>
            <person name="Ohji S."/>
            <person name="Ichikawa N."/>
        </authorList>
    </citation>
    <scope>NUCLEOTIDE SEQUENCE [LARGE SCALE GENOMIC DNA]</scope>
    <source>
        <strain evidence="1 2">NBRC 108608</strain>
    </source>
</reference>